<dbReference type="AlphaFoldDB" id="A0A0B4X7J7"/>
<dbReference type="GO" id="GO:0016757">
    <property type="term" value="F:glycosyltransferase activity"/>
    <property type="evidence" value="ECO:0007669"/>
    <property type="project" value="UniProtKB-KW"/>
</dbReference>
<dbReference type="NCBIfam" id="NF004689">
    <property type="entry name" value="PRK06031.1"/>
    <property type="match status" value="1"/>
</dbReference>
<dbReference type="CDD" id="cd06223">
    <property type="entry name" value="PRTases_typeI"/>
    <property type="match status" value="1"/>
</dbReference>
<dbReference type="Proteomes" id="UP000031368">
    <property type="component" value="Chromosome"/>
</dbReference>
<reference evidence="2 3" key="1">
    <citation type="submission" date="2013-11" db="EMBL/GenBank/DDBJ databases">
        <title>Complete genome sequence of Rhizobium gallicum bv. gallicum R602.</title>
        <authorList>
            <person name="Bustos P."/>
            <person name="Santamaria R.I."/>
            <person name="Lozano L."/>
            <person name="Acosta J.L."/>
            <person name="Ormeno-Orrillo E."/>
            <person name="Rogel M.A."/>
            <person name="Romero D."/>
            <person name="Cevallos M.A."/>
            <person name="Martinez-Romero E."/>
            <person name="Gonzalez V."/>
        </authorList>
    </citation>
    <scope>NUCLEOTIDE SEQUENCE [LARGE SCALE GENOMIC DNA]</scope>
    <source>
        <strain evidence="2 3">R602</strain>
    </source>
</reference>
<evidence type="ECO:0000259" key="1">
    <source>
        <dbReference type="Pfam" id="PF00156"/>
    </source>
</evidence>
<accession>A0A0B4X7J7</accession>
<dbReference type="KEGG" id="rga:RGR602_CH03258"/>
<dbReference type="InterPro" id="IPR000836">
    <property type="entry name" value="PRTase_dom"/>
</dbReference>
<evidence type="ECO:0000313" key="2">
    <source>
        <dbReference type="EMBL" id="AJD42568.1"/>
    </source>
</evidence>
<gene>
    <name evidence="2" type="ORF">RGR602_CH03258</name>
</gene>
<sequence>MQNDTIAPHDFWQELHPPGSFPADGDFTSFYVAELQDRRQLRLPIRVLADSEHALASLIVNQASFAVLDALAGQLASTIRHFDIDIVAGLPTLGLTLAAAVAQKLGHARYVPLGTSRKFWYRNDLSVALSSITTPEQQKRLYIDPRMLPLLRGRRVALIDDVISSGSSIVAGLHLMTACDIEPVVIAAAMLQSERWKEKLAAEGTQWPDRTVGVFATPILERTAEGRWSAPTA</sequence>
<proteinExistence type="predicted"/>
<keyword evidence="2" id="KW-0328">Glycosyltransferase</keyword>
<organism evidence="2 3">
    <name type="scientific">Rhizobium gallicum bv. gallicum R602sp</name>
    <dbReference type="NCBI Taxonomy" id="1041138"/>
    <lineage>
        <taxon>Bacteria</taxon>
        <taxon>Pseudomonadati</taxon>
        <taxon>Pseudomonadota</taxon>
        <taxon>Alphaproteobacteria</taxon>
        <taxon>Hyphomicrobiales</taxon>
        <taxon>Rhizobiaceae</taxon>
        <taxon>Rhizobium/Agrobacterium group</taxon>
        <taxon>Rhizobium</taxon>
    </lineage>
</organism>
<dbReference type="Pfam" id="PF00156">
    <property type="entry name" value="Pribosyltran"/>
    <property type="match status" value="1"/>
</dbReference>
<dbReference type="PANTHER" id="PTHR43218:SF1">
    <property type="entry name" value="PHOSPHORIBOSYLTRANSFERASE"/>
    <property type="match status" value="1"/>
</dbReference>
<name>A0A0B4X7J7_9HYPH</name>
<protein>
    <submittedName>
        <fullName evidence="2">Phosphoribosyltransferase protein</fullName>
    </submittedName>
</protein>
<dbReference type="EMBL" id="CP006877">
    <property type="protein sequence ID" value="AJD42568.1"/>
    <property type="molecule type" value="Genomic_DNA"/>
</dbReference>
<dbReference type="Gene3D" id="3.40.50.2020">
    <property type="match status" value="1"/>
</dbReference>
<evidence type="ECO:0000313" key="3">
    <source>
        <dbReference type="Proteomes" id="UP000031368"/>
    </source>
</evidence>
<keyword evidence="3" id="KW-1185">Reference proteome</keyword>
<dbReference type="SUPFAM" id="SSF53271">
    <property type="entry name" value="PRTase-like"/>
    <property type="match status" value="1"/>
</dbReference>
<dbReference type="HOGENOM" id="CLU_073912_0_0_5"/>
<feature type="domain" description="Phosphoribosyltransferase" evidence="1">
    <location>
        <begin position="61"/>
        <end position="201"/>
    </location>
</feature>
<dbReference type="PANTHER" id="PTHR43218">
    <property type="entry name" value="PHOSPHORIBOSYLTRANSFERASE-RELATED"/>
    <property type="match status" value="1"/>
</dbReference>
<keyword evidence="2" id="KW-0808">Transferase</keyword>
<dbReference type="InterPro" id="IPR029057">
    <property type="entry name" value="PRTase-like"/>
</dbReference>